<reference evidence="9 10" key="1">
    <citation type="journal article" date="2015" name="Nature">
        <title>rRNA introns, odd ribosomes, and small enigmatic genomes across a large radiation of phyla.</title>
        <authorList>
            <person name="Brown C.T."/>
            <person name="Hug L.A."/>
            <person name="Thomas B.C."/>
            <person name="Sharon I."/>
            <person name="Castelle C.J."/>
            <person name="Singh A."/>
            <person name="Wilkins M.J."/>
            <person name="Williams K.H."/>
            <person name="Banfield J.F."/>
        </authorList>
    </citation>
    <scope>NUCLEOTIDE SEQUENCE [LARGE SCALE GENOMIC DNA]</scope>
</reference>
<keyword evidence="2" id="KW-0032">Aminotransferase</keyword>
<comment type="caution">
    <text evidence="9">The sequence shown here is derived from an EMBL/GenBank/DDBJ whole genome shotgun (WGS) entry which is preliminary data.</text>
</comment>
<dbReference type="InterPro" id="IPR015422">
    <property type="entry name" value="PyrdxlP-dep_Trfase_small"/>
</dbReference>
<sequence>MKTQKNLRLALPYFDAKELLAVKKVLDSGYLTQGPKVAEFEQTLKKYIGTRHAFAVTSATTALHLSLVALGIGRGDEVLVPDFTFPASANVVVQTGAKPVLVDIDLNTYTMNLEDAARKITKKTKAIMPVHTFGLSANMSPILKLARNHGLFVIEDAACALGASYFGKMCGSLGDTGCFSFHPRKAITTGEGGMITTNDKKLAEKIILLRSHGGIRKKGRFTFYEAGFNYRMTDIQAAIGIVQMAKFDRILKKRLKLAKIMTAALKNIDGVTVPFIPNWGEHTFQSYILLLDNKINRDLVIQKMKAKNIETTLGTYALHDQPYFQNAYGYTKGQLRNSHIAYKQTLALPLHMKMDEGTVRLIISALKKFL</sequence>
<dbReference type="PANTHER" id="PTHR30244:SF34">
    <property type="entry name" value="DTDP-4-AMINO-4,6-DIDEOXYGALACTOSE TRANSAMINASE"/>
    <property type="match status" value="1"/>
</dbReference>
<comment type="similarity">
    <text evidence="5 8">Belongs to the DegT/DnrJ/EryC1 family.</text>
</comment>
<dbReference type="CDD" id="cd00616">
    <property type="entry name" value="AHBA_syn"/>
    <property type="match status" value="1"/>
</dbReference>
<evidence type="ECO:0000256" key="3">
    <source>
        <dbReference type="ARBA" id="ARBA00022679"/>
    </source>
</evidence>
<dbReference type="GO" id="GO:0008483">
    <property type="term" value="F:transaminase activity"/>
    <property type="evidence" value="ECO:0007669"/>
    <property type="project" value="UniProtKB-KW"/>
</dbReference>
<dbReference type="SUPFAM" id="SSF53383">
    <property type="entry name" value="PLP-dependent transferases"/>
    <property type="match status" value="1"/>
</dbReference>
<dbReference type="Proteomes" id="UP000034471">
    <property type="component" value="Unassembled WGS sequence"/>
</dbReference>
<comment type="cofactor">
    <cofactor evidence="1">
        <name>pyridoxal 5'-phosphate</name>
        <dbReference type="ChEBI" id="CHEBI:597326"/>
    </cofactor>
</comment>
<dbReference type="GO" id="GO:0000271">
    <property type="term" value="P:polysaccharide biosynthetic process"/>
    <property type="evidence" value="ECO:0007669"/>
    <property type="project" value="TreeGrafter"/>
</dbReference>
<dbReference type="GO" id="GO:0030170">
    <property type="term" value="F:pyridoxal phosphate binding"/>
    <property type="evidence" value="ECO:0007669"/>
    <property type="project" value="TreeGrafter"/>
</dbReference>
<protein>
    <submittedName>
        <fullName evidence="9">Glutamine-scyllo-inositol transaminase</fullName>
    </submittedName>
</protein>
<feature type="active site" description="Proton acceptor" evidence="6">
    <location>
        <position position="185"/>
    </location>
</feature>
<accession>A0A0G0H6C8</accession>
<dbReference type="PATRIC" id="fig|1618481.3.peg.71"/>
<organism evidence="9 10">
    <name type="scientific">Candidatus Roizmanbacteria bacterium GW2011_GWA2_37_7</name>
    <dbReference type="NCBI Taxonomy" id="1618481"/>
    <lineage>
        <taxon>Bacteria</taxon>
        <taxon>Candidatus Roizmaniibacteriota</taxon>
    </lineage>
</organism>
<dbReference type="EMBL" id="LBTJ01000002">
    <property type="protein sequence ID" value="KKQ38818.1"/>
    <property type="molecule type" value="Genomic_DNA"/>
</dbReference>
<dbReference type="STRING" id="1618481.US54_C0002G0006"/>
<feature type="modified residue" description="N6-(pyridoxal phosphate)lysine" evidence="7">
    <location>
        <position position="185"/>
    </location>
</feature>
<proteinExistence type="inferred from homology"/>
<dbReference type="Pfam" id="PF01041">
    <property type="entry name" value="DegT_DnrJ_EryC1"/>
    <property type="match status" value="1"/>
</dbReference>
<evidence type="ECO:0000256" key="4">
    <source>
        <dbReference type="ARBA" id="ARBA00022898"/>
    </source>
</evidence>
<gene>
    <name evidence="9" type="ORF">US54_C0002G0006</name>
</gene>
<evidence type="ECO:0000256" key="2">
    <source>
        <dbReference type="ARBA" id="ARBA00022576"/>
    </source>
</evidence>
<name>A0A0G0H6C8_9BACT</name>
<dbReference type="Gene3D" id="3.40.640.10">
    <property type="entry name" value="Type I PLP-dependent aspartate aminotransferase-like (Major domain)"/>
    <property type="match status" value="1"/>
</dbReference>
<keyword evidence="4 7" id="KW-0663">Pyridoxal phosphate</keyword>
<evidence type="ECO:0000256" key="1">
    <source>
        <dbReference type="ARBA" id="ARBA00001933"/>
    </source>
</evidence>
<dbReference type="FunFam" id="3.40.640.10:FF:000090">
    <property type="entry name" value="Pyridoxal phosphate-dependent aminotransferase"/>
    <property type="match status" value="1"/>
</dbReference>
<evidence type="ECO:0000256" key="6">
    <source>
        <dbReference type="PIRSR" id="PIRSR000390-1"/>
    </source>
</evidence>
<dbReference type="Gene3D" id="3.90.1150.10">
    <property type="entry name" value="Aspartate Aminotransferase, domain 1"/>
    <property type="match status" value="1"/>
</dbReference>
<dbReference type="AlphaFoldDB" id="A0A0G0H6C8"/>
<dbReference type="InterPro" id="IPR000653">
    <property type="entry name" value="DegT/StrS_aminotransferase"/>
</dbReference>
<evidence type="ECO:0000256" key="5">
    <source>
        <dbReference type="ARBA" id="ARBA00037999"/>
    </source>
</evidence>
<dbReference type="InterPro" id="IPR015424">
    <property type="entry name" value="PyrdxlP-dep_Trfase"/>
</dbReference>
<evidence type="ECO:0000313" key="10">
    <source>
        <dbReference type="Proteomes" id="UP000034471"/>
    </source>
</evidence>
<dbReference type="InterPro" id="IPR015421">
    <property type="entry name" value="PyrdxlP-dep_Trfase_major"/>
</dbReference>
<dbReference type="PIRSF" id="PIRSF000390">
    <property type="entry name" value="PLP_StrS"/>
    <property type="match status" value="1"/>
</dbReference>
<keyword evidence="3" id="KW-0808">Transferase</keyword>
<evidence type="ECO:0000256" key="7">
    <source>
        <dbReference type="PIRSR" id="PIRSR000390-2"/>
    </source>
</evidence>
<evidence type="ECO:0000256" key="8">
    <source>
        <dbReference type="RuleBase" id="RU004508"/>
    </source>
</evidence>
<dbReference type="PANTHER" id="PTHR30244">
    <property type="entry name" value="TRANSAMINASE"/>
    <property type="match status" value="1"/>
</dbReference>
<evidence type="ECO:0000313" key="9">
    <source>
        <dbReference type="EMBL" id="KKQ38818.1"/>
    </source>
</evidence>